<feature type="domain" description="RCK C-terminal" evidence="8">
    <location>
        <begin position="362"/>
        <end position="449"/>
    </location>
</feature>
<reference evidence="9 10" key="1">
    <citation type="submission" date="2013-12" db="EMBL/GenBank/DDBJ databases">
        <authorList>
            <consortium name="DOE Joint Genome Institute"/>
            <person name="Bryant D.A."/>
            <person name="Huntemann M."/>
            <person name="Han J."/>
            <person name="Chen A."/>
            <person name="Kyrpides N."/>
            <person name="Mavromatis K."/>
            <person name="Markowitz V."/>
            <person name="Palaniappan K."/>
            <person name="Ivanova N."/>
            <person name="Schaumberg A."/>
            <person name="Pati A."/>
            <person name="Liolios K."/>
            <person name="Nordberg H.P."/>
            <person name="Cantor M.N."/>
            <person name="Hua S.X."/>
            <person name="Woyke T."/>
        </authorList>
    </citation>
    <scope>NUCLEOTIDE SEQUENCE [LARGE SCALE GENOMIC DNA]</scope>
    <source>
        <strain evidence="9 10">984</strain>
    </source>
</reference>
<feature type="transmembrane region" description="Helical" evidence="7">
    <location>
        <begin position="553"/>
        <end position="581"/>
    </location>
</feature>
<name>W0E0N1_MARPU</name>
<dbReference type="GO" id="GO:0006813">
    <property type="term" value="P:potassium ion transport"/>
    <property type="evidence" value="ECO:0007669"/>
    <property type="project" value="InterPro"/>
</dbReference>
<dbReference type="Proteomes" id="UP000005275">
    <property type="component" value="Chromosome"/>
</dbReference>
<evidence type="ECO:0000256" key="4">
    <source>
        <dbReference type="ARBA" id="ARBA00022737"/>
    </source>
</evidence>
<evidence type="ECO:0000256" key="3">
    <source>
        <dbReference type="ARBA" id="ARBA00022692"/>
    </source>
</evidence>
<dbReference type="InterPro" id="IPR036721">
    <property type="entry name" value="RCK_C_sf"/>
</dbReference>
<evidence type="ECO:0000256" key="5">
    <source>
        <dbReference type="ARBA" id="ARBA00022989"/>
    </source>
</evidence>
<dbReference type="Pfam" id="PF02080">
    <property type="entry name" value="TrkA_C"/>
    <property type="match status" value="1"/>
</dbReference>
<sequence length="659" mass="69081">MTDAIRALPREHLAAALFTLFAIYLAGIVPSIEIAWVSAVLLLTVFLFAFEVVSVDVAAITVMVLLGLSSLAAPWIGLEQGLVAPERLFDGFASNAVISIIAVMIVGAGLDRTGIMSWVAGLIMRLGGATETRIIPLVSGTVGVISSFMQNVGAAALFIPVVGRIAARTRLPISQLLMPMGFCAILGGTITMVGSSPLILLNDLILQANDALPADSAPLRTFALFDVAPIGIALLVTGILYFVIAGRLVLPRGGSGETELHEAATTRAYLAETYELDGCAVHELRVPTDSPLVDTSVDDMERAWKVRVVALDKGDGLRVGADGVNRALGIAADTRLALIGTAPAMDAFVAANRLERSAELDHFAEVVSESRAGIAELVVPPGSALIGKSARDLWLRKTYGLSLLAIHRGGNVINYTTGGVRNTPFAAGDALVVHTTWTDLARLERDRNFVVVTTEYPHEALRPHKVPVALALFALTLGLILFTDLRLSVALLTGAVGMVLAGVLSIEEAYAAVSWKTVFLLASLIPLGLAVEQSGTAAWIADQALGALGTVPVWVVQAVLAVLATAFTLVMSNVGATVLLVPLAVNMALGVGADPALFALTVAIATSNSFLIPTHQVNALVMGPGGYRVADFLRAGGIMTVLFLVVSLTMLNLVFTHHP</sequence>
<evidence type="ECO:0000256" key="6">
    <source>
        <dbReference type="ARBA" id="ARBA00023136"/>
    </source>
</evidence>
<keyword evidence="6 7" id="KW-0472">Membrane</keyword>
<dbReference type="eggNOG" id="COG0471">
    <property type="taxonomic scope" value="Bacteria"/>
</dbReference>
<dbReference type="GO" id="GO:0008324">
    <property type="term" value="F:monoatomic cation transmembrane transporter activity"/>
    <property type="evidence" value="ECO:0007669"/>
    <property type="project" value="InterPro"/>
</dbReference>
<evidence type="ECO:0000313" key="10">
    <source>
        <dbReference type="Proteomes" id="UP000005275"/>
    </source>
</evidence>
<feature type="transmembrane region" description="Helical" evidence="7">
    <location>
        <begin position="221"/>
        <end position="244"/>
    </location>
</feature>
<dbReference type="AlphaFoldDB" id="W0E0N1"/>
<dbReference type="EMBL" id="CP007031">
    <property type="protein sequence ID" value="AHF04440.1"/>
    <property type="molecule type" value="Genomic_DNA"/>
</dbReference>
<feature type="transmembrane region" description="Helical" evidence="7">
    <location>
        <begin position="588"/>
        <end position="612"/>
    </location>
</feature>
<feature type="transmembrane region" description="Helical" evidence="7">
    <location>
        <begin position="466"/>
        <end position="483"/>
    </location>
</feature>
<feature type="transmembrane region" description="Helical" evidence="7">
    <location>
        <begin position="148"/>
        <end position="167"/>
    </location>
</feature>
<feature type="transmembrane region" description="Helical" evidence="7">
    <location>
        <begin position="632"/>
        <end position="655"/>
    </location>
</feature>
<protein>
    <submittedName>
        <fullName evidence="9">Citrate transporter</fullName>
    </submittedName>
</protein>
<evidence type="ECO:0000259" key="8">
    <source>
        <dbReference type="PROSITE" id="PS51202"/>
    </source>
</evidence>
<evidence type="ECO:0000256" key="2">
    <source>
        <dbReference type="ARBA" id="ARBA00022448"/>
    </source>
</evidence>
<dbReference type="InterPro" id="IPR051679">
    <property type="entry name" value="DASS-Related_Transporters"/>
</dbReference>
<feature type="transmembrane region" description="Helical" evidence="7">
    <location>
        <begin position="489"/>
        <end position="506"/>
    </location>
</feature>
<dbReference type="InterPro" id="IPR006037">
    <property type="entry name" value="RCK_C"/>
</dbReference>
<accession>W0E0N1</accession>
<feature type="transmembrane region" description="Helical" evidence="7">
    <location>
        <begin position="179"/>
        <end position="201"/>
    </location>
</feature>
<feature type="transmembrane region" description="Helical" evidence="7">
    <location>
        <begin position="34"/>
        <end position="50"/>
    </location>
</feature>
<keyword evidence="10" id="KW-1185">Reference proteome</keyword>
<dbReference type="GO" id="GO:0005886">
    <property type="term" value="C:plasma membrane"/>
    <property type="evidence" value="ECO:0007669"/>
    <property type="project" value="TreeGrafter"/>
</dbReference>
<comment type="subcellular location">
    <subcellularLocation>
        <location evidence="1">Membrane</location>
        <topology evidence="1">Multi-pass membrane protein</topology>
    </subcellularLocation>
</comment>
<feature type="transmembrane region" description="Helical" evidence="7">
    <location>
        <begin position="518"/>
        <end position="541"/>
    </location>
</feature>
<dbReference type="InterPro" id="IPR004680">
    <property type="entry name" value="Cit_transptr-like_dom"/>
</dbReference>
<keyword evidence="5 7" id="KW-1133">Transmembrane helix</keyword>
<evidence type="ECO:0000256" key="1">
    <source>
        <dbReference type="ARBA" id="ARBA00004141"/>
    </source>
</evidence>
<feature type="transmembrane region" description="Helical" evidence="7">
    <location>
        <begin position="57"/>
        <end position="76"/>
    </location>
</feature>
<dbReference type="Gene3D" id="3.30.70.1450">
    <property type="entry name" value="Regulator of K+ conductance, C-terminal domain"/>
    <property type="match status" value="1"/>
</dbReference>
<keyword evidence="3 7" id="KW-0812">Transmembrane</keyword>
<dbReference type="OrthoDB" id="9809303at2"/>
<gene>
    <name evidence="9" type="ORF">MARPU_11735</name>
</gene>
<dbReference type="PROSITE" id="PS51202">
    <property type="entry name" value="RCK_C"/>
    <property type="match status" value="1"/>
</dbReference>
<evidence type="ECO:0000256" key="7">
    <source>
        <dbReference type="SAM" id="Phobius"/>
    </source>
</evidence>
<dbReference type="STRING" id="765910.MARPU_11735"/>
<dbReference type="RefSeq" id="WP_005223594.1">
    <property type="nucleotide sequence ID" value="NZ_CP007031.1"/>
</dbReference>
<dbReference type="PANTHER" id="PTHR43652:SF2">
    <property type="entry name" value="BASIC AMINO ACID ANTIPORTER YFCC-RELATED"/>
    <property type="match status" value="1"/>
</dbReference>
<dbReference type="Pfam" id="PF03600">
    <property type="entry name" value="CitMHS"/>
    <property type="match status" value="1"/>
</dbReference>
<dbReference type="PANTHER" id="PTHR43652">
    <property type="entry name" value="BASIC AMINO ACID ANTIPORTER YFCC-RELATED"/>
    <property type="match status" value="1"/>
</dbReference>
<organism evidence="9 10">
    <name type="scientific">Marichromatium purpuratum 984</name>
    <dbReference type="NCBI Taxonomy" id="765910"/>
    <lineage>
        <taxon>Bacteria</taxon>
        <taxon>Pseudomonadati</taxon>
        <taxon>Pseudomonadota</taxon>
        <taxon>Gammaproteobacteria</taxon>
        <taxon>Chromatiales</taxon>
        <taxon>Chromatiaceae</taxon>
        <taxon>Marichromatium</taxon>
    </lineage>
</organism>
<keyword evidence="2" id="KW-0813">Transport</keyword>
<proteinExistence type="predicted"/>
<evidence type="ECO:0000313" key="9">
    <source>
        <dbReference type="EMBL" id="AHF04440.1"/>
    </source>
</evidence>
<dbReference type="SUPFAM" id="SSF116726">
    <property type="entry name" value="TrkA C-terminal domain-like"/>
    <property type="match status" value="1"/>
</dbReference>
<dbReference type="HOGENOM" id="CLU_005170_6_1_6"/>
<dbReference type="KEGG" id="mpur:MARPU_11735"/>
<feature type="transmembrane region" description="Helical" evidence="7">
    <location>
        <begin position="88"/>
        <end position="110"/>
    </location>
</feature>
<keyword evidence="4" id="KW-0677">Repeat</keyword>